<gene>
    <name evidence="3" type="ORF">GCM10010492_68360</name>
</gene>
<evidence type="ECO:0000256" key="1">
    <source>
        <dbReference type="SAM" id="MobiDB-lite"/>
    </source>
</evidence>
<dbReference type="Proteomes" id="UP001500416">
    <property type="component" value="Unassembled WGS sequence"/>
</dbReference>
<dbReference type="EMBL" id="BAAABU010000026">
    <property type="protein sequence ID" value="GAA0257711.1"/>
    <property type="molecule type" value="Genomic_DNA"/>
</dbReference>
<evidence type="ECO:0000256" key="2">
    <source>
        <dbReference type="SAM" id="Phobius"/>
    </source>
</evidence>
<proteinExistence type="predicted"/>
<keyword evidence="2" id="KW-0812">Transmembrane</keyword>
<feature type="region of interest" description="Disordered" evidence="1">
    <location>
        <begin position="150"/>
        <end position="220"/>
    </location>
</feature>
<evidence type="ECO:0008006" key="5">
    <source>
        <dbReference type="Google" id="ProtNLM"/>
    </source>
</evidence>
<organism evidence="3 4">
    <name type="scientific">Saccharothrix mutabilis subsp. mutabilis</name>
    <dbReference type="NCBI Taxonomy" id="66855"/>
    <lineage>
        <taxon>Bacteria</taxon>
        <taxon>Bacillati</taxon>
        <taxon>Actinomycetota</taxon>
        <taxon>Actinomycetes</taxon>
        <taxon>Pseudonocardiales</taxon>
        <taxon>Pseudonocardiaceae</taxon>
        <taxon>Saccharothrix</taxon>
    </lineage>
</organism>
<keyword evidence="4" id="KW-1185">Reference proteome</keyword>
<feature type="transmembrane region" description="Helical" evidence="2">
    <location>
        <begin position="243"/>
        <end position="262"/>
    </location>
</feature>
<keyword evidence="2" id="KW-1133">Transmembrane helix</keyword>
<evidence type="ECO:0000313" key="4">
    <source>
        <dbReference type="Proteomes" id="UP001500416"/>
    </source>
</evidence>
<reference evidence="3 4" key="1">
    <citation type="journal article" date="2019" name="Int. J. Syst. Evol. Microbiol.">
        <title>The Global Catalogue of Microorganisms (GCM) 10K type strain sequencing project: providing services to taxonomists for standard genome sequencing and annotation.</title>
        <authorList>
            <consortium name="The Broad Institute Genomics Platform"/>
            <consortium name="The Broad Institute Genome Sequencing Center for Infectious Disease"/>
            <person name="Wu L."/>
            <person name="Ma J."/>
        </authorList>
    </citation>
    <scope>NUCLEOTIDE SEQUENCE [LARGE SCALE GENOMIC DNA]</scope>
    <source>
        <strain evidence="3 4">JCM 3380</strain>
    </source>
</reference>
<protein>
    <recommendedName>
        <fullName evidence="5">Gram-positive cocci surface proteins LPxTG domain-containing protein</fullName>
    </recommendedName>
</protein>
<evidence type="ECO:0000313" key="3">
    <source>
        <dbReference type="EMBL" id="GAA0257711.1"/>
    </source>
</evidence>
<comment type="caution">
    <text evidence="3">The sequence shown here is derived from an EMBL/GenBank/DDBJ whole genome shotgun (WGS) entry which is preliminary data.</text>
</comment>
<accession>A0ABN0UPW1</accession>
<sequence length="269" mass="27388">MRGGPEPTLEDDVRTTITRAFQLAACLFAAGVVWFGTAGATPPAGDPPPVSGDPRATAYPGNATTCPDAKLPGEIISVTSNDDGTYLDVTAIPDGYTLTGVVVKGSNAYNVYTGLGDLPWLDLHAPLASSGKPAGISHWYACGTKSVTTTTTTTTTTDSTTTTTTTTDSTTTTTGTTTSGTTATTTTTTTTTTTAPASTTTTTAPAQTTTTTTTPAQTTATTTAPLAVDRQKPLASTGSRTAWLVPIGTLLVLLGGTGVALARRRRFQR</sequence>
<keyword evidence="2" id="KW-0472">Membrane</keyword>
<feature type="region of interest" description="Disordered" evidence="1">
    <location>
        <begin position="43"/>
        <end position="64"/>
    </location>
</feature>
<name>A0ABN0UPW1_9PSEU</name>